<evidence type="ECO:0000313" key="2">
    <source>
        <dbReference type="Proteomes" id="UP000789901"/>
    </source>
</evidence>
<gene>
    <name evidence="1" type="ORF">GMARGA_LOCUS33467</name>
</gene>
<comment type="caution">
    <text evidence="1">The sequence shown here is derived from an EMBL/GenBank/DDBJ whole genome shotgun (WGS) entry which is preliminary data.</text>
</comment>
<protein>
    <submittedName>
        <fullName evidence="1">4209_t:CDS:1</fullName>
    </submittedName>
</protein>
<reference evidence="1 2" key="1">
    <citation type="submission" date="2021-06" db="EMBL/GenBank/DDBJ databases">
        <authorList>
            <person name="Kallberg Y."/>
            <person name="Tangrot J."/>
            <person name="Rosling A."/>
        </authorList>
    </citation>
    <scope>NUCLEOTIDE SEQUENCE [LARGE SCALE GENOMIC DNA]</scope>
    <source>
        <strain evidence="1 2">120-4 pot B 10/14</strain>
    </source>
</reference>
<dbReference type="Proteomes" id="UP000789901">
    <property type="component" value="Unassembled WGS sequence"/>
</dbReference>
<accession>A0ABN7WQL4</accession>
<feature type="non-terminal residue" evidence="1">
    <location>
        <position position="1"/>
    </location>
</feature>
<evidence type="ECO:0000313" key="1">
    <source>
        <dbReference type="EMBL" id="CAG8837373.1"/>
    </source>
</evidence>
<organism evidence="1 2">
    <name type="scientific">Gigaspora margarita</name>
    <dbReference type="NCBI Taxonomy" id="4874"/>
    <lineage>
        <taxon>Eukaryota</taxon>
        <taxon>Fungi</taxon>
        <taxon>Fungi incertae sedis</taxon>
        <taxon>Mucoromycota</taxon>
        <taxon>Glomeromycotina</taxon>
        <taxon>Glomeromycetes</taxon>
        <taxon>Diversisporales</taxon>
        <taxon>Gigasporaceae</taxon>
        <taxon>Gigaspora</taxon>
    </lineage>
</organism>
<dbReference type="EMBL" id="CAJVQB010055733">
    <property type="protein sequence ID" value="CAG8837373.1"/>
    <property type="molecule type" value="Genomic_DNA"/>
</dbReference>
<sequence length="52" mass="5903">SEPDNSSKQLDLGTSKNRSRLRLVGAYATKDEKKAFEIFKGDDFQGQRVLQE</sequence>
<proteinExistence type="predicted"/>
<name>A0ABN7WQL4_GIGMA</name>
<keyword evidence="2" id="KW-1185">Reference proteome</keyword>